<evidence type="ECO:0000256" key="1">
    <source>
        <dbReference type="SAM" id="MobiDB-lite"/>
    </source>
</evidence>
<protein>
    <recommendedName>
        <fullName evidence="4">TPR-like protein</fullName>
    </recommendedName>
</protein>
<dbReference type="EMBL" id="KV429069">
    <property type="protein sequence ID" value="KZT68120.1"/>
    <property type="molecule type" value="Genomic_DNA"/>
</dbReference>
<feature type="region of interest" description="Disordered" evidence="1">
    <location>
        <begin position="22"/>
        <end position="43"/>
    </location>
</feature>
<dbReference type="Gene3D" id="1.25.40.10">
    <property type="entry name" value="Tetratricopeptide repeat domain"/>
    <property type="match status" value="1"/>
</dbReference>
<evidence type="ECO:0000313" key="2">
    <source>
        <dbReference type="EMBL" id="KZT68120.1"/>
    </source>
</evidence>
<keyword evidence="3" id="KW-1185">Reference proteome</keyword>
<dbReference type="SUPFAM" id="SSF48452">
    <property type="entry name" value="TPR-like"/>
    <property type="match status" value="1"/>
</dbReference>
<dbReference type="OrthoDB" id="2524554at2759"/>
<organism evidence="2 3">
    <name type="scientific">Daedalea quercina L-15889</name>
    <dbReference type="NCBI Taxonomy" id="1314783"/>
    <lineage>
        <taxon>Eukaryota</taxon>
        <taxon>Fungi</taxon>
        <taxon>Dikarya</taxon>
        <taxon>Basidiomycota</taxon>
        <taxon>Agaricomycotina</taxon>
        <taxon>Agaricomycetes</taxon>
        <taxon>Polyporales</taxon>
        <taxon>Fomitopsis</taxon>
    </lineage>
</organism>
<evidence type="ECO:0000313" key="3">
    <source>
        <dbReference type="Proteomes" id="UP000076727"/>
    </source>
</evidence>
<accession>A0A165PES9</accession>
<gene>
    <name evidence="2" type="ORF">DAEQUDRAFT_751381</name>
</gene>
<evidence type="ECO:0008006" key="4">
    <source>
        <dbReference type="Google" id="ProtNLM"/>
    </source>
</evidence>
<proteinExistence type="predicted"/>
<sequence length="531" mass="57614">MLAKGPSTVLRASRSALRRQRLYPRRHESSGKGRLTPWKTDATEPPSVLVEDNVTRHTTFTLDFFLRFLKFTAIGLFTVGATTGTVFSAAHMYVEKVALAPETDEEARRWEWDVEAERASGGAKGGTDPGLGFRGRVAVRSAWMAQNWGVGNAASAMGSKAYSGRARSESGSLNAVPAQLEYAQDFLSIAINAALENSGKVRPETVTELTAWHASVMERMGTREGVFEARTELERVWASLPGKGIDAARVALKLGDLNQRLGDAEDALAWWARSVQLVQDKARTEISAVPPVVPESPPSSPLAQRTLASTLVSLSVFYATSGQLDKAKSLQQSSLDLLRSIKQPDSSDSASRPQALHALYLLHRSALLSIHLAEVEHALKAKQDAPLQWLTRAAESSERVALALSGLPVIHPDAPESKIPHPPSSDTPLIPDYSKSISMSKPAQSLLRDSRRTAAEAWNLMGILVERTRAAGSAEKALECYERALGWAGVAADRAGGIGKAGEGTLESEWKALWANYVRVRDAARQQLEKK</sequence>
<dbReference type="Proteomes" id="UP000076727">
    <property type="component" value="Unassembled WGS sequence"/>
</dbReference>
<dbReference type="InterPro" id="IPR011990">
    <property type="entry name" value="TPR-like_helical_dom_sf"/>
</dbReference>
<name>A0A165PES9_9APHY</name>
<reference evidence="2 3" key="1">
    <citation type="journal article" date="2016" name="Mol. Biol. Evol.">
        <title>Comparative Genomics of Early-Diverging Mushroom-Forming Fungi Provides Insights into the Origins of Lignocellulose Decay Capabilities.</title>
        <authorList>
            <person name="Nagy L.G."/>
            <person name="Riley R."/>
            <person name="Tritt A."/>
            <person name="Adam C."/>
            <person name="Daum C."/>
            <person name="Floudas D."/>
            <person name="Sun H."/>
            <person name="Yadav J.S."/>
            <person name="Pangilinan J."/>
            <person name="Larsson K.H."/>
            <person name="Matsuura K."/>
            <person name="Barry K."/>
            <person name="Labutti K."/>
            <person name="Kuo R."/>
            <person name="Ohm R.A."/>
            <person name="Bhattacharya S.S."/>
            <person name="Shirouzu T."/>
            <person name="Yoshinaga Y."/>
            <person name="Martin F.M."/>
            <person name="Grigoriev I.V."/>
            <person name="Hibbett D.S."/>
        </authorList>
    </citation>
    <scope>NUCLEOTIDE SEQUENCE [LARGE SCALE GENOMIC DNA]</scope>
    <source>
        <strain evidence="2 3">L-15889</strain>
    </source>
</reference>
<dbReference type="AlphaFoldDB" id="A0A165PES9"/>